<proteinExistence type="predicted"/>
<dbReference type="VEuPathDB" id="FungiDB:VP01_1272g3"/>
<dbReference type="EMBL" id="LAVV01003032">
    <property type="protein sequence ID" value="KNZ62415.1"/>
    <property type="molecule type" value="Genomic_DNA"/>
</dbReference>
<evidence type="ECO:0000313" key="2">
    <source>
        <dbReference type="Proteomes" id="UP000037035"/>
    </source>
</evidence>
<sequence>MIQIVQENPYLFLSEIQESSVNQQSITFKKGKAINSRICVLVNYYLVERMRHVPAE</sequence>
<gene>
    <name evidence="1" type="ORF">VP01_1272g3</name>
</gene>
<evidence type="ECO:0000313" key="1">
    <source>
        <dbReference type="EMBL" id="KNZ62415.1"/>
    </source>
</evidence>
<keyword evidence="2" id="KW-1185">Reference proteome</keyword>
<protein>
    <submittedName>
        <fullName evidence="1">Uncharacterized protein</fullName>
    </submittedName>
</protein>
<organism evidence="1 2">
    <name type="scientific">Puccinia sorghi</name>
    <dbReference type="NCBI Taxonomy" id="27349"/>
    <lineage>
        <taxon>Eukaryota</taxon>
        <taxon>Fungi</taxon>
        <taxon>Dikarya</taxon>
        <taxon>Basidiomycota</taxon>
        <taxon>Pucciniomycotina</taxon>
        <taxon>Pucciniomycetes</taxon>
        <taxon>Pucciniales</taxon>
        <taxon>Pucciniaceae</taxon>
        <taxon>Puccinia</taxon>
    </lineage>
</organism>
<reference evidence="1 2" key="1">
    <citation type="submission" date="2015-08" db="EMBL/GenBank/DDBJ databases">
        <title>Next Generation Sequencing and Analysis of the Genome of Puccinia sorghi L Schw, the Causal Agent of Maize Common Rust.</title>
        <authorList>
            <person name="Rochi L."/>
            <person name="Burguener G."/>
            <person name="Darino M."/>
            <person name="Turjanski A."/>
            <person name="Kreff E."/>
            <person name="Dieguez M.J."/>
            <person name="Sacco F."/>
        </authorList>
    </citation>
    <scope>NUCLEOTIDE SEQUENCE [LARGE SCALE GENOMIC DNA]</scope>
    <source>
        <strain evidence="1 2">RO10H11247</strain>
    </source>
</reference>
<dbReference type="Proteomes" id="UP000037035">
    <property type="component" value="Unassembled WGS sequence"/>
</dbReference>
<accession>A0A0L6VQF2</accession>
<dbReference type="AlphaFoldDB" id="A0A0L6VQF2"/>
<name>A0A0L6VQF2_9BASI</name>
<comment type="caution">
    <text evidence="1">The sequence shown here is derived from an EMBL/GenBank/DDBJ whole genome shotgun (WGS) entry which is preliminary data.</text>
</comment>